<accession>A0A2T6ZNT7</accession>
<reference evidence="2 3" key="1">
    <citation type="submission" date="2017-04" db="EMBL/GenBank/DDBJ databases">
        <title>Draft genome sequence of Tuber borchii Vittad., a whitish edible truffle.</title>
        <authorList>
            <consortium name="DOE Joint Genome Institute"/>
            <person name="Murat C."/>
            <person name="Kuo A."/>
            <person name="Barry K.W."/>
            <person name="Clum A."/>
            <person name="Dockter R.B."/>
            <person name="Fauchery L."/>
            <person name="Iotti M."/>
            <person name="Kohler A."/>
            <person name="Labutti K."/>
            <person name="Lindquist E.A."/>
            <person name="Lipzen A."/>
            <person name="Ohm R.A."/>
            <person name="Wang M."/>
            <person name="Grigoriev I.V."/>
            <person name="Zambonelli A."/>
            <person name="Martin F.M."/>
        </authorList>
    </citation>
    <scope>NUCLEOTIDE SEQUENCE [LARGE SCALE GENOMIC DNA]</scope>
    <source>
        <strain evidence="2 3">Tbo3840</strain>
    </source>
</reference>
<feature type="region of interest" description="Disordered" evidence="1">
    <location>
        <begin position="1"/>
        <end position="86"/>
    </location>
</feature>
<gene>
    <name evidence="2" type="ORF">B9Z19DRAFT_1066065</name>
</gene>
<dbReference type="EMBL" id="NESQ01000161">
    <property type="protein sequence ID" value="PUU77143.1"/>
    <property type="molecule type" value="Genomic_DNA"/>
</dbReference>
<sequence>MDRSKQRHAKSRVCASAERVASNNADISPTGAGNHLANAPTPSFQDLSDAPTLIGEGRGVEGRANRSKLARKKLRPGNEKGIQTNITGMGTTTAATAHPLAGHTALHDPKSPTASLVRSNWNSSLSFSPPYNPSKPGRTAPHRRRLRAMYLNCMYKPPLPKRPLHPDCGSPTLVTFNHWRTAKQQSRYESLATKGNSTLSLTNLPPSSSHPLEMEEQWVGGEGGRKQETTPLWTLGAGTTVFYIGRLDKDGA</sequence>
<dbReference type="AlphaFoldDB" id="A0A2T6ZNT7"/>
<dbReference type="Proteomes" id="UP000244722">
    <property type="component" value="Unassembled WGS sequence"/>
</dbReference>
<protein>
    <submittedName>
        <fullName evidence="2">Uncharacterized protein</fullName>
    </submittedName>
</protein>
<name>A0A2T6ZNT7_TUBBO</name>
<proteinExistence type="predicted"/>
<evidence type="ECO:0000256" key="1">
    <source>
        <dbReference type="SAM" id="MobiDB-lite"/>
    </source>
</evidence>
<feature type="compositionally biased region" description="Basic residues" evidence="1">
    <location>
        <begin position="65"/>
        <end position="75"/>
    </location>
</feature>
<feature type="compositionally biased region" description="Basic residues" evidence="1">
    <location>
        <begin position="1"/>
        <end position="11"/>
    </location>
</feature>
<comment type="caution">
    <text evidence="2">The sequence shown here is derived from an EMBL/GenBank/DDBJ whole genome shotgun (WGS) entry which is preliminary data.</text>
</comment>
<evidence type="ECO:0000313" key="3">
    <source>
        <dbReference type="Proteomes" id="UP000244722"/>
    </source>
</evidence>
<keyword evidence="3" id="KW-1185">Reference proteome</keyword>
<evidence type="ECO:0000313" key="2">
    <source>
        <dbReference type="EMBL" id="PUU77143.1"/>
    </source>
</evidence>
<organism evidence="2 3">
    <name type="scientific">Tuber borchii</name>
    <name type="common">White truffle</name>
    <dbReference type="NCBI Taxonomy" id="42251"/>
    <lineage>
        <taxon>Eukaryota</taxon>
        <taxon>Fungi</taxon>
        <taxon>Dikarya</taxon>
        <taxon>Ascomycota</taxon>
        <taxon>Pezizomycotina</taxon>
        <taxon>Pezizomycetes</taxon>
        <taxon>Pezizales</taxon>
        <taxon>Tuberaceae</taxon>
        <taxon>Tuber</taxon>
    </lineage>
</organism>